<sequence>MLSAPRRLAVLVLACLAAAVVAVPGSASAAPLPVTYDFFAGIGPELANHGGSLPGSNDFSCRPSAAHPEPVILVHGTGGSQQTNWGTYVPLLKNAGYCVFALTYGALAGPWPVTAVGGMGPMRQSARQFGAFADRVLAATGASRLDVVGHSQGTLIPAWWAKYGGGAGKIARYVSLAALWEGTSPAGSGAMIALARQRGLLPAQFPVCAACGEFDPGSAFIRELHAGGLYAPDTEYTNIATVHDEAVVPYTSGLAAGGANVRNIVVQDGCPQDLTEHAGLAGSHRASTFVLNALDPRHPRPTVCERAAPFTGSRF</sequence>
<evidence type="ECO:0000313" key="2">
    <source>
        <dbReference type="EMBL" id="MFD0925847.1"/>
    </source>
</evidence>
<dbReference type="Gene3D" id="3.40.50.1820">
    <property type="entry name" value="alpha/beta hydrolase"/>
    <property type="match status" value="1"/>
</dbReference>
<dbReference type="InterPro" id="IPR029058">
    <property type="entry name" value="AB_hydrolase_fold"/>
</dbReference>
<organism evidence="2 3">
    <name type="scientific">Williamsia deligens</name>
    <dbReference type="NCBI Taxonomy" id="321325"/>
    <lineage>
        <taxon>Bacteria</taxon>
        <taxon>Bacillati</taxon>
        <taxon>Actinomycetota</taxon>
        <taxon>Actinomycetes</taxon>
        <taxon>Mycobacteriales</taxon>
        <taxon>Nocardiaceae</taxon>
        <taxon>Williamsia</taxon>
    </lineage>
</organism>
<feature type="chain" id="PRO_5045693506" evidence="1">
    <location>
        <begin position="30"/>
        <end position="315"/>
    </location>
</feature>
<gene>
    <name evidence="2" type="ORF">ACFQ04_08875</name>
</gene>
<name>A0ABW3G5B8_9NOCA</name>
<dbReference type="EMBL" id="JBHTIL010000001">
    <property type="protein sequence ID" value="MFD0925847.1"/>
    <property type="molecule type" value="Genomic_DNA"/>
</dbReference>
<dbReference type="Pfam" id="PF01674">
    <property type="entry name" value="Lipase_2"/>
    <property type="match status" value="1"/>
</dbReference>
<dbReference type="InterPro" id="IPR002918">
    <property type="entry name" value="Lipase_EstA/Esterase_EstB"/>
</dbReference>
<accession>A0ABW3G5B8</accession>
<feature type="signal peptide" evidence="1">
    <location>
        <begin position="1"/>
        <end position="29"/>
    </location>
</feature>
<dbReference type="SUPFAM" id="SSF53474">
    <property type="entry name" value="alpha/beta-Hydrolases"/>
    <property type="match status" value="1"/>
</dbReference>
<dbReference type="PANTHER" id="PTHR32015:SF1">
    <property type="entry name" value="LIPASE"/>
    <property type="match status" value="1"/>
</dbReference>
<dbReference type="Proteomes" id="UP001597068">
    <property type="component" value="Unassembled WGS sequence"/>
</dbReference>
<evidence type="ECO:0000313" key="3">
    <source>
        <dbReference type="Proteomes" id="UP001597068"/>
    </source>
</evidence>
<keyword evidence="1" id="KW-0732">Signal</keyword>
<proteinExistence type="predicted"/>
<keyword evidence="3" id="KW-1185">Reference proteome</keyword>
<dbReference type="RefSeq" id="WP_253646236.1">
    <property type="nucleotide sequence ID" value="NZ_BAAAMO010000002.1"/>
</dbReference>
<reference evidence="3" key="1">
    <citation type="journal article" date="2019" name="Int. J. Syst. Evol. Microbiol.">
        <title>The Global Catalogue of Microorganisms (GCM) 10K type strain sequencing project: providing services to taxonomists for standard genome sequencing and annotation.</title>
        <authorList>
            <consortium name="The Broad Institute Genomics Platform"/>
            <consortium name="The Broad Institute Genome Sequencing Center for Infectious Disease"/>
            <person name="Wu L."/>
            <person name="Ma J."/>
        </authorList>
    </citation>
    <scope>NUCLEOTIDE SEQUENCE [LARGE SCALE GENOMIC DNA]</scope>
    <source>
        <strain evidence="3">CCUG 50873</strain>
    </source>
</reference>
<dbReference type="PANTHER" id="PTHR32015">
    <property type="entry name" value="FASTING INDUCED LIPASE"/>
    <property type="match status" value="1"/>
</dbReference>
<comment type="caution">
    <text evidence="2">The sequence shown here is derived from an EMBL/GenBank/DDBJ whole genome shotgun (WGS) entry which is preliminary data.</text>
</comment>
<evidence type="ECO:0000256" key="1">
    <source>
        <dbReference type="SAM" id="SignalP"/>
    </source>
</evidence>
<protein>
    <submittedName>
        <fullName evidence="2">Lipase family protein</fullName>
    </submittedName>
</protein>